<evidence type="ECO:0000313" key="5">
    <source>
        <dbReference type="Proteomes" id="UP000559256"/>
    </source>
</evidence>
<dbReference type="Proteomes" id="UP000559256">
    <property type="component" value="Unassembled WGS sequence"/>
</dbReference>
<keyword evidence="5" id="KW-1185">Reference proteome</keyword>
<evidence type="ECO:0000256" key="3">
    <source>
        <dbReference type="ARBA" id="ARBA00023033"/>
    </source>
</evidence>
<comment type="caution">
    <text evidence="4">The sequence shown here is derived from an EMBL/GenBank/DDBJ whole genome shotgun (WGS) entry which is preliminary data.</text>
</comment>
<dbReference type="InterPro" id="IPR050493">
    <property type="entry name" value="FAD-dep_Monooxygenase_BioMet"/>
</dbReference>
<dbReference type="EMBL" id="JAACJM010000012">
    <property type="protein sequence ID" value="KAF5369851.1"/>
    <property type="molecule type" value="Genomic_DNA"/>
</dbReference>
<keyword evidence="3" id="KW-0503">Monooxygenase</keyword>
<dbReference type="SUPFAM" id="SSF51905">
    <property type="entry name" value="FAD/NAD(P)-binding domain"/>
    <property type="match status" value="1"/>
</dbReference>
<protein>
    <submittedName>
        <fullName evidence="4">Uncharacterized protein</fullName>
    </submittedName>
</protein>
<proteinExistence type="inferred from homology"/>
<comment type="similarity">
    <text evidence="1">Belongs to the paxM FAD-dependent monooxygenase family.</text>
</comment>
<reference evidence="4 5" key="1">
    <citation type="journal article" date="2020" name="ISME J.">
        <title>Uncovering the hidden diversity of litter-decomposition mechanisms in mushroom-forming fungi.</title>
        <authorList>
            <person name="Floudas D."/>
            <person name="Bentzer J."/>
            <person name="Ahren D."/>
            <person name="Johansson T."/>
            <person name="Persson P."/>
            <person name="Tunlid A."/>
        </authorList>
    </citation>
    <scope>NUCLEOTIDE SEQUENCE [LARGE SCALE GENOMIC DNA]</scope>
    <source>
        <strain evidence="4 5">CBS 291.85</strain>
    </source>
</reference>
<dbReference type="AlphaFoldDB" id="A0A8H5GRR8"/>
<dbReference type="OrthoDB" id="9993796at2759"/>
<evidence type="ECO:0000313" key="4">
    <source>
        <dbReference type="EMBL" id="KAF5369851.1"/>
    </source>
</evidence>
<dbReference type="Gene3D" id="3.30.9.30">
    <property type="match status" value="1"/>
</dbReference>
<dbReference type="PANTHER" id="PTHR13789:SF172">
    <property type="entry name" value="HYDROXYLASE, PUTATIVE (AFU_ORTHOLOGUE AFUA_1G12410)-RELATED"/>
    <property type="match status" value="1"/>
</dbReference>
<organism evidence="4 5">
    <name type="scientific">Tetrapyrgos nigripes</name>
    <dbReference type="NCBI Taxonomy" id="182062"/>
    <lineage>
        <taxon>Eukaryota</taxon>
        <taxon>Fungi</taxon>
        <taxon>Dikarya</taxon>
        <taxon>Basidiomycota</taxon>
        <taxon>Agaricomycotina</taxon>
        <taxon>Agaricomycetes</taxon>
        <taxon>Agaricomycetidae</taxon>
        <taxon>Agaricales</taxon>
        <taxon>Marasmiineae</taxon>
        <taxon>Marasmiaceae</taxon>
        <taxon>Tetrapyrgos</taxon>
    </lineage>
</organism>
<dbReference type="GO" id="GO:0004497">
    <property type="term" value="F:monooxygenase activity"/>
    <property type="evidence" value="ECO:0007669"/>
    <property type="project" value="UniProtKB-KW"/>
</dbReference>
<evidence type="ECO:0000256" key="2">
    <source>
        <dbReference type="ARBA" id="ARBA00023002"/>
    </source>
</evidence>
<sequence length="129" mass="14181">MSSNPNFKQLRVAVVGGGLGGLSAAVALRRAGHIGASIFILRCERSLPKEHNSTVEIYERRDFNVEVGASISCAANGTQWLREWEVDIPDMKPVILVHHFSFEIRTVADGGEDETGYARLGDWKDSEPV</sequence>
<keyword evidence="2" id="KW-0560">Oxidoreductase</keyword>
<gene>
    <name evidence="4" type="ORF">D9758_001390</name>
</gene>
<accession>A0A8H5GRR8</accession>
<dbReference type="Gene3D" id="3.50.50.60">
    <property type="entry name" value="FAD/NAD(P)-binding domain"/>
    <property type="match status" value="1"/>
</dbReference>
<name>A0A8H5GRR8_9AGAR</name>
<evidence type="ECO:0000256" key="1">
    <source>
        <dbReference type="ARBA" id="ARBA00007992"/>
    </source>
</evidence>
<dbReference type="InterPro" id="IPR036188">
    <property type="entry name" value="FAD/NAD-bd_sf"/>
</dbReference>
<dbReference type="PANTHER" id="PTHR13789">
    <property type="entry name" value="MONOOXYGENASE"/>
    <property type="match status" value="1"/>
</dbReference>